<dbReference type="Gene3D" id="3.30.70.2970">
    <property type="entry name" value="Protein of unknown function (DUF541), domain 2"/>
    <property type="match status" value="1"/>
</dbReference>
<dbReference type="Proteomes" id="UP001520878">
    <property type="component" value="Unassembled WGS sequence"/>
</dbReference>
<keyword evidence="3" id="KW-1185">Reference proteome</keyword>
<dbReference type="EMBL" id="JAJEWP010000001">
    <property type="protein sequence ID" value="MCC2616128.1"/>
    <property type="molecule type" value="Genomic_DNA"/>
</dbReference>
<evidence type="ECO:0000256" key="1">
    <source>
        <dbReference type="SAM" id="Phobius"/>
    </source>
</evidence>
<keyword evidence="1" id="KW-1133">Transmembrane helix</keyword>
<feature type="transmembrane region" description="Helical" evidence="1">
    <location>
        <begin position="7"/>
        <end position="26"/>
    </location>
</feature>
<dbReference type="RefSeq" id="WP_229158821.1">
    <property type="nucleotide sequence ID" value="NZ_JAJEWP010000001.1"/>
</dbReference>
<name>A0ABS8G6U1_9ALTE</name>
<organism evidence="2 3">
    <name type="scientific">Fluctibacter halophilus</name>
    <dbReference type="NCBI Taxonomy" id="226011"/>
    <lineage>
        <taxon>Bacteria</taxon>
        <taxon>Pseudomonadati</taxon>
        <taxon>Pseudomonadota</taxon>
        <taxon>Gammaproteobacteria</taxon>
        <taxon>Alteromonadales</taxon>
        <taxon>Alteromonadaceae</taxon>
        <taxon>Fluctibacter</taxon>
    </lineage>
</organism>
<reference evidence="2 3" key="1">
    <citation type="submission" date="2021-10" db="EMBL/GenBank/DDBJ databases">
        <title>Draft genome of Aestuariibacter halophilus JC2043.</title>
        <authorList>
            <person name="Emsley S.A."/>
            <person name="Pfannmuller K.M."/>
            <person name="Ushijima B."/>
            <person name="Saw J.H."/>
            <person name="Videau P."/>
        </authorList>
    </citation>
    <scope>NUCLEOTIDE SEQUENCE [LARGE SCALE GENOMIC DNA]</scope>
    <source>
        <strain evidence="2 3">JC2043</strain>
    </source>
</reference>
<dbReference type="PANTHER" id="PTHR34387">
    <property type="entry name" value="SLR1258 PROTEIN"/>
    <property type="match status" value="1"/>
</dbReference>
<dbReference type="PIRSF" id="PIRSF029033">
    <property type="entry name" value="UCP029033"/>
    <property type="match status" value="1"/>
</dbReference>
<dbReference type="Pfam" id="PF04402">
    <property type="entry name" value="SIMPL"/>
    <property type="match status" value="1"/>
</dbReference>
<comment type="caution">
    <text evidence="2">The sequence shown here is derived from an EMBL/GenBank/DDBJ whole genome shotgun (WGS) entry which is preliminary data.</text>
</comment>
<gene>
    <name evidence="2" type="ORF">LJ739_07745</name>
</gene>
<protein>
    <submittedName>
        <fullName evidence="2">SIMPL domain-containing protein</fullName>
    </submittedName>
</protein>
<evidence type="ECO:0000313" key="3">
    <source>
        <dbReference type="Proteomes" id="UP001520878"/>
    </source>
</evidence>
<evidence type="ECO:0000313" key="2">
    <source>
        <dbReference type="EMBL" id="MCC2616128.1"/>
    </source>
</evidence>
<dbReference type="Gene3D" id="3.30.110.170">
    <property type="entry name" value="Protein of unknown function (DUF541), domain 1"/>
    <property type="match status" value="1"/>
</dbReference>
<accession>A0ABS8G6U1</accession>
<keyword evidence="1" id="KW-0472">Membrane</keyword>
<keyword evidence="1" id="KW-0812">Transmembrane</keyword>
<dbReference type="InterPro" id="IPR052022">
    <property type="entry name" value="26kDa_periplasmic_antigen"/>
</dbReference>
<dbReference type="InterPro" id="IPR016907">
    <property type="entry name" value="UCP029033"/>
</dbReference>
<sequence>MKNNRNAMAWSGLMVAIGLSVAGYFVSQTLYKSKIAVNVAEVKGLAERTVRATQAIWKLDFTVSADATTPLEGLYREAEARQQAIRDYLLQAGFTSSDITIGVIDYAVREYRNNNQVLVERQHSLTGSLEVNSADVGRVADVRAGVNSLIAKGIPLNNHAPRYLFTALNAIKPDMLREATQNARIAANEFASMADVKVGGIQHARQGNFSIRDTGEQYGDDRKIEKDVRVVTSITFYMTE</sequence>
<dbReference type="InterPro" id="IPR007497">
    <property type="entry name" value="SIMPL/DUF541"/>
</dbReference>
<proteinExistence type="predicted"/>
<dbReference type="PANTHER" id="PTHR34387:SF2">
    <property type="entry name" value="SLR1258 PROTEIN"/>
    <property type="match status" value="1"/>
</dbReference>